<evidence type="ECO:0000256" key="7">
    <source>
        <dbReference type="ARBA" id="ARBA00023187"/>
    </source>
</evidence>
<dbReference type="Proteomes" id="UP000053237">
    <property type="component" value="Unassembled WGS sequence"/>
</dbReference>
<dbReference type="InParanoid" id="A0A024G7V3"/>
<dbReference type="EMBL" id="CAIX01000041">
    <property type="protein sequence ID" value="CCI42926.1"/>
    <property type="molecule type" value="Genomic_DNA"/>
</dbReference>
<keyword evidence="10" id="KW-1185">Reference proteome</keyword>
<dbReference type="Pfam" id="PF10235">
    <property type="entry name" value="Cript"/>
    <property type="match status" value="1"/>
</dbReference>
<keyword evidence="7" id="KW-0508">mRNA splicing</keyword>
<comment type="caution">
    <text evidence="9">The sequence shown here is derived from an EMBL/GenBank/DDBJ whole genome shotgun (WGS) entry which is preliminary data.</text>
</comment>
<dbReference type="GO" id="GO:0030165">
    <property type="term" value="F:PDZ domain binding"/>
    <property type="evidence" value="ECO:0007669"/>
    <property type="project" value="TreeGrafter"/>
</dbReference>
<dbReference type="GO" id="GO:0005737">
    <property type="term" value="C:cytoplasm"/>
    <property type="evidence" value="ECO:0007669"/>
    <property type="project" value="UniProtKB-SubCell"/>
</dbReference>
<evidence type="ECO:0000256" key="1">
    <source>
        <dbReference type="ARBA" id="ARBA00004496"/>
    </source>
</evidence>
<protein>
    <recommendedName>
        <fullName evidence="3">Cysteine-rich PDZ-binding protein</fullName>
    </recommendedName>
    <alternativeName>
        <fullName evidence="8">Cysteine-rich interactor of PDZ three</fullName>
    </alternativeName>
</protein>
<evidence type="ECO:0000313" key="10">
    <source>
        <dbReference type="Proteomes" id="UP000053237"/>
    </source>
</evidence>
<keyword evidence="4" id="KW-0963">Cytoplasm</keyword>
<comment type="similarity">
    <text evidence="2">Belongs to the CRIPT family.</text>
</comment>
<dbReference type="PANTHER" id="PTHR11805:SF1">
    <property type="entry name" value="CYSTEINE-RICH PDZ-BINDING PROTEIN"/>
    <property type="match status" value="1"/>
</dbReference>
<evidence type="ECO:0000256" key="4">
    <source>
        <dbReference type="ARBA" id="ARBA00022490"/>
    </source>
</evidence>
<evidence type="ECO:0000313" key="9">
    <source>
        <dbReference type="EMBL" id="CCI42926.1"/>
    </source>
</evidence>
<dbReference type="GO" id="GO:0008017">
    <property type="term" value="F:microtubule binding"/>
    <property type="evidence" value="ECO:0007669"/>
    <property type="project" value="TreeGrafter"/>
</dbReference>
<dbReference type="GO" id="GO:0006397">
    <property type="term" value="P:mRNA processing"/>
    <property type="evidence" value="ECO:0007669"/>
    <property type="project" value="UniProtKB-KW"/>
</dbReference>
<dbReference type="GO" id="GO:0008380">
    <property type="term" value="P:RNA splicing"/>
    <property type="evidence" value="ECO:0007669"/>
    <property type="project" value="UniProtKB-KW"/>
</dbReference>
<comment type="subcellular location">
    <subcellularLocation>
        <location evidence="1">Cytoplasm</location>
    </subcellularLocation>
</comment>
<dbReference type="AlphaFoldDB" id="A0A024G7V3"/>
<proteinExistence type="inferred from homology"/>
<evidence type="ECO:0000256" key="6">
    <source>
        <dbReference type="ARBA" id="ARBA00022728"/>
    </source>
</evidence>
<gene>
    <name evidence="9" type="ORF">BN9_037100</name>
</gene>
<dbReference type="GO" id="GO:0005681">
    <property type="term" value="C:spliceosomal complex"/>
    <property type="evidence" value="ECO:0007669"/>
    <property type="project" value="UniProtKB-KW"/>
</dbReference>
<name>A0A024G7V3_9STRA</name>
<evidence type="ECO:0000256" key="3">
    <source>
        <dbReference type="ARBA" id="ARBA00018615"/>
    </source>
</evidence>
<keyword evidence="5" id="KW-0507">mRNA processing</keyword>
<keyword evidence="6" id="KW-0747">Spliceosome</keyword>
<reference evidence="9 10" key="1">
    <citation type="submission" date="2012-05" db="EMBL/GenBank/DDBJ databases">
        <title>Recombination and specialization in a pathogen metapopulation.</title>
        <authorList>
            <person name="Gardiner A."/>
            <person name="Kemen E."/>
            <person name="Schultz-Larsen T."/>
            <person name="MacLean D."/>
            <person name="Van Oosterhout C."/>
            <person name="Jones J.D.G."/>
        </authorList>
    </citation>
    <scope>NUCLEOTIDE SEQUENCE [LARGE SCALE GENOMIC DNA]</scope>
    <source>
        <strain evidence="9 10">Ac Nc2</strain>
    </source>
</reference>
<dbReference type="InterPro" id="IPR019367">
    <property type="entry name" value="PDZ-binding_CRIPT"/>
</dbReference>
<dbReference type="OrthoDB" id="147332at2759"/>
<dbReference type="GO" id="GO:0031122">
    <property type="term" value="P:cytoplasmic microtubule organization"/>
    <property type="evidence" value="ECO:0007669"/>
    <property type="project" value="TreeGrafter"/>
</dbReference>
<evidence type="ECO:0000256" key="5">
    <source>
        <dbReference type="ARBA" id="ARBA00022664"/>
    </source>
</evidence>
<dbReference type="PANTHER" id="PTHR11805">
    <property type="entry name" value="CYSTEINE-RICH PDZ-BINDING PROTEIN"/>
    <property type="match status" value="1"/>
</dbReference>
<sequence>MVCEKCEAKLTTLIVPDKWKDGARNVTGGKDGGRAVGANKLVEKKRISNRFSPMERKCRICRCKTGQNAHYCNQCAYQKGISPIETVHSRQGVDCCVNTQTNFGQFGSNKRLDESKYLPVLPKSQKASPGLPSTKTVNQAYQDLVHLESKMKQRLDKNLSERQHIRANLQQVIDTLADDTLLQQHKEEIRYQIVKREIDHLQQDLNAFITSTQTRHEEQIYSSVYRHQSRLKNVQKMGITVFGLDEHVVQSTDKLLFVENDRARHRKIQKRRLSEAKSYYLSPRRPTKQIL</sequence>
<organism evidence="9 10">
    <name type="scientific">Albugo candida</name>
    <dbReference type="NCBI Taxonomy" id="65357"/>
    <lineage>
        <taxon>Eukaryota</taxon>
        <taxon>Sar</taxon>
        <taxon>Stramenopiles</taxon>
        <taxon>Oomycota</taxon>
        <taxon>Peronosporomycetes</taxon>
        <taxon>Albuginales</taxon>
        <taxon>Albuginaceae</taxon>
        <taxon>Albugo</taxon>
    </lineage>
</organism>
<evidence type="ECO:0000256" key="8">
    <source>
        <dbReference type="ARBA" id="ARBA00032518"/>
    </source>
</evidence>
<accession>A0A024G7V3</accession>
<dbReference type="STRING" id="65357.A0A024G7V3"/>
<evidence type="ECO:0000256" key="2">
    <source>
        <dbReference type="ARBA" id="ARBA00009021"/>
    </source>
</evidence>